<dbReference type="InterPro" id="IPR023214">
    <property type="entry name" value="HAD_sf"/>
</dbReference>
<dbReference type="AlphaFoldDB" id="A0A8J3PLN3"/>
<name>A0A8J3PLN3_9ACTN</name>
<dbReference type="InterPro" id="IPR036412">
    <property type="entry name" value="HAD-like_sf"/>
</dbReference>
<evidence type="ECO:0008006" key="3">
    <source>
        <dbReference type="Google" id="ProtNLM"/>
    </source>
</evidence>
<organism evidence="1 2">
    <name type="scientific">Planosporangium flavigriseum</name>
    <dbReference type="NCBI Taxonomy" id="373681"/>
    <lineage>
        <taxon>Bacteria</taxon>
        <taxon>Bacillati</taxon>
        <taxon>Actinomycetota</taxon>
        <taxon>Actinomycetes</taxon>
        <taxon>Micromonosporales</taxon>
        <taxon>Micromonosporaceae</taxon>
        <taxon>Planosporangium</taxon>
    </lineage>
</organism>
<accession>A0A8J3PLN3</accession>
<dbReference type="Gene3D" id="3.40.50.1000">
    <property type="entry name" value="HAD superfamily/HAD-like"/>
    <property type="match status" value="1"/>
</dbReference>
<proteinExistence type="predicted"/>
<evidence type="ECO:0000313" key="2">
    <source>
        <dbReference type="Proteomes" id="UP000653674"/>
    </source>
</evidence>
<dbReference type="SUPFAM" id="SSF56784">
    <property type="entry name" value="HAD-like"/>
    <property type="match status" value="1"/>
</dbReference>
<dbReference type="PANTHER" id="PTHR43611:SF3">
    <property type="entry name" value="FLAVIN MONONUCLEOTIDE HYDROLASE 1, CHLOROPLATIC"/>
    <property type="match status" value="1"/>
</dbReference>
<dbReference type="NCBIfam" id="TIGR01549">
    <property type="entry name" value="HAD-SF-IA-v1"/>
    <property type="match status" value="1"/>
</dbReference>
<protein>
    <recommendedName>
        <fullName evidence="3">Hydrolase of the HAD superfamily</fullName>
    </recommendedName>
</protein>
<evidence type="ECO:0000313" key="1">
    <source>
        <dbReference type="EMBL" id="GIG73023.1"/>
    </source>
</evidence>
<comment type="caution">
    <text evidence="1">The sequence shown here is derived from an EMBL/GenBank/DDBJ whole genome shotgun (WGS) entry which is preliminary data.</text>
</comment>
<dbReference type="Proteomes" id="UP000653674">
    <property type="component" value="Unassembled WGS sequence"/>
</dbReference>
<dbReference type="InterPro" id="IPR006439">
    <property type="entry name" value="HAD-SF_hydro_IA"/>
</dbReference>
<dbReference type="NCBIfam" id="TIGR01509">
    <property type="entry name" value="HAD-SF-IA-v3"/>
    <property type="match status" value="1"/>
</dbReference>
<dbReference type="RefSeq" id="WP_239075369.1">
    <property type="nucleotide sequence ID" value="NZ_BAAAQJ010000016.1"/>
</dbReference>
<sequence>MTTQAMRAPKQPASALLIDFEGVVYRRDVSASAPIEERHGLELGTVNGIGAQWGRLRQALAGEVSRAEWLDGIAHALADRVGGLEPARALVAEAQQHHGAVDPEVLAFVDEVRAAGRRVGLAANAMDDFAEVLARYDLADHFDVIVNSAEIGIHKPAPEFFKRASMAIETPPNRCLFVDDDDRDVRAARAVGMSAYRYNGPQDFPYLRAALGL</sequence>
<keyword evidence="2" id="KW-1185">Reference proteome</keyword>
<dbReference type="Pfam" id="PF00702">
    <property type="entry name" value="Hydrolase"/>
    <property type="match status" value="1"/>
</dbReference>
<dbReference type="EMBL" id="BONU01000006">
    <property type="protein sequence ID" value="GIG73023.1"/>
    <property type="molecule type" value="Genomic_DNA"/>
</dbReference>
<reference evidence="1" key="1">
    <citation type="submission" date="2021-01" db="EMBL/GenBank/DDBJ databases">
        <title>Whole genome shotgun sequence of Planosporangium flavigriseum NBRC 105377.</title>
        <authorList>
            <person name="Komaki H."/>
            <person name="Tamura T."/>
        </authorList>
    </citation>
    <scope>NUCLEOTIDE SEQUENCE</scope>
    <source>
        <strain evidence="1">NBRC 105377</strain>
    </source>
</reference>
<dbReference type="PANTHER" id="PTHR43611">
    <property type="entry name" value="ALPHA-D-GLUCOSE 1-PHOSPHATE PHOSPHATASE"/>
    <property type="match status" value="1"/>
</dbReference>
<gene>
    <name evidence="1" type="ORF">Pfl04_14270</name>
</gene>